<evidence type="ECO:0000256" key="1">
    <source>
        <dbReference type="ARBA" id="ARBA00004141"/>
    </source>
</evidence>
<evidence type="ECO:0000256" key="6">
    <source>
        <dbReference type="ARBA" id="ARBA00022984"/>
    </source>
</evidence>
<dbReference type="GO" id="GO:0015648">
    <property type="term" value="F:lipid-linked peptidoglycan transporter activity"/>
    <property type="evidence" value="ECO:0007669"/>
    <property type="project" value="TreeGrafter"/>
</dbReference>
<comment type="catalytic activity">
    <reaction evidence="15">
        <text>[GlcNAc-(1-&gt;4)-Mur2Ac(oyl-L-Ala-gamma-D-Glu-L-Lys-D-Ala-D-Ala)](n)-di-trans,octa-cis-undecaprenyl diphosphate + beta-D-GlcNAc-(1-&gt;4)-Mur2Ac(oyl-L-Ala-gamma-D-Glu-L-Lys-D-Ala-D-Ala)-di-trans,octa-cis-undecaprenyl diphosphate = [GlcNAc-(1-&gt;4)-Mur2Ac(oyl-L-Ala-gamma-D-Glu-L-Lys-D-Ala-D-Ala)](n+1)-di-trans,octa-cis-undecaprenyl diphosphate + di-trans,octa-cis-undecaprenyl diphosphate + H(+)</text>
        <dbReference type="Rhea" id="RHEA:23708"/>
        <dbReference type="Rhea" id="RHEA-COMP:9602"/>
        <dbReference type="Rhea" id="RHEA-COMP:9603"/>
        <dbReference type="ChEBI" id="CHEBI:15378"/>
        <dbReference type="ChEBI" id="CHEBI:58405"/>
        <dbReference type="ChEBI" id="CHEBI:60033"/>
        <dbReference type="ChEBI" id="CHEBI:78435"/>
        <dbReference type="EC" id="2.4.99.28"/>
    </reaction>
</comment>
<feature type="transmembrane region" description="Helical" evidence="16">
    <location>
        <begin position="188"/>
        <end position="205"/>
    </location>
</feature>
<dbReference type="InterPro" id="IPR001182">
    <property type="entry name" value="FtsW/RodA"/>
</dbReference>
<keyword evidence="4 16" id="KW-0812">Transmembrane</keyword>
<feature type="transmembrane region" description="Helical" evidence="16">
    <location>
        <begin position="144"/>
        <end position="161"/>
    </location>
</feature>
<sequence length="427" mass="46927">MEIEVSEKEKRRSDPYIWGIIIILYIVSVVEVYSAISREITGGDVYSPIIKHIMLLFSGFVITYVTSQIHYKWFKVLAYLMIPLTIVLLVSILFWGDTINGAKRTISVLGVSLQGSEVAKVTIVLAMATVLAKTQIKRGVNMKGVLWVVGLVTIFSALLFTQGLTNTLLFIGISVCMMLIGGVEFYKLFGILLVYVVLALAVMQAKDLITEVKAQPETQEVTVQDRNEGDKVIVRSSTWKSRLKDFFDPTPEYEKETTHKNLQEHRAAMAMAHGGITGVGPGNSRESSRLPLAFSDYIYAIIIEDLGFIVGGVGLLVAYLMILARAGLIARRCTRAFPALLVMGMAVMIVLQALFNMAIVVGVFPVSGQPLPLISKGGTSIWMMSFGFGVMLSVSRYAVKDSGKKIKTEKENDLPEDLQAANPTNLA</sequence>
<evidence type="ECO:0000256" key="2">
    <source>
        <dbReference type="ARBA" id="ARBA00022676"/>
    </source>
</evidence>
<keyword evidence="18" id="KW-1185">Reference proteome</keyword>
<gene>
    <name evidence="17" type="ORF">HMPREF9448_02822</name>
</gene>
<evidence type="ECO:0000313" key="18">
    <source>
        <dbReference type="Proteomes" id="UP000006044"/>
    </source>
</evidence>
<organism evidence="17 18">
    <name type="scientific">Barnesiella intestinihominis YIT 11860</name>
    <dbReference type="NCBI Taxonomy" id="742726"/>
    <lineage>
        <taxon>Bacteria</taxon>
        <taxon>Pseudomonadati</taxon>
        <taxon>Bacteroidota</taxon>
        <taxon>Bacteroidia</taxon>
        <taxon>Bacteroidales</taxon>
        <taxon>Barnesiellaceae</taxon>
        <taxon>Barnesiella</taxon>
    </lineage>
</organism>
<keyword evidence="3" id="KW-0808">Transferase</keyword>
<evidence type="ECO:0000256" key="11">
    <source>
        <dbReference type="ARBA" id="ARBA00038053"/>
    </source>
</evidence>
<dbReference type="GO" id="GO:0008955">
    <property type="term" value="F:peptidoglycan glycosyltransferase activity"/>
    <property type="evidence" value="ECO:0007669"/>
    <property type="project" value="UniProtKB-EC"/>
</dbReference>
<evidence type="ECO:0000256" key="15">
    <source>
        <dbReference type="ARBA" id="ARBA00049902"/>
    </source>
</evidence>
<feature type="transmembrane region" description="Helical" evidence="16">
    <location>
        <begin position="336"/>
        <end position="361"/>
    </location>
</feature>
<dbReference type="GO" id="GO:0005886">
    <property type="term" value="C:plasma membrane"/>
    <property type="evidence" value="ECO:0007669"/>
    <property type="project" value="TreeGrafter"/>
</dbReference>
<feature type="transmembrane region" description="Helical" evidence="16">
    <location>
        <begin position="167"/>
        <end position="183"/>
    </location>
</feature>
<comment type="similarity">
    <text evidence="11">Belongs to the SEDS family. FtsW subfamily.</text>
</comment>
<keyword evidence="6" id="KW-0573">Peptidoglycan synthesis</keyword>
<dbReference type="EMBL" id="ADLE01000018">
    <property type="protein sequence ID" value="EJZ62139.1"/>
    <property type="molecule type" value="Genomic_DNA"/>
</dbReference>
<evidence type="ECO:0000256" key="9">
    <source>
        <dbReference type="ARBA" id="ARBA00032370"/>
    </source>
</evidence>
<dbReference type="PANTHER" id="PTHR30474:SF2">
    <property type="entry name" value="PEPTIDOGLYCAN GLYCOSYLTRANSFERASE FTSW-RELATED"/>
    <property type="match status" value="1"/>
</dbReference>
<dbReference type="RefSeq" id="WP_008863193.1">
    <property type="nucleotide sequence ID" value="NZ_CAXSYG010000001.1"/>
</dbReference>
<reference evidence="17 18" key="1">
    <citation type="submission" date="2012-08" db="EMBL/GenBank/DDBJ databases">
        <title>The Genome Sequence of Barnesiella intestinihominis YIT 11860.</title>
        <authorList>
            <consortium name="The Broad Institute Genome Sequencing Platform"/>
            <person name="Earl A."/>
            <person name="Ward D."/>
            <person name="Feldgarden M."/>
            <person name="Gevers D."/>
            <person name="Morotomi M."/>
            <person name="Walker B."/>
            <person name="Young S.K."/>
            <person name="Zeng Q."/>
            <person name="Gargeya S."/>
            <person name="Fitzgerald M."/>
            <person name="Haas B."/>
            <person name="Abouelleil A."/>
            <person name="Alvarado L."/>
            <person name="Arachchi H.M."/>
            <person name="Berlin A.M."/>
            <person name="Chapman S.B."/>
            <person name="Goldberg J."/>
            <person name="Griggs A."/>
            <person name="Gujja S."/>
            <person name="Hansen M."/>
            <person name="Howarth C."/>
            <person name="Imamovic A."/>
            <person name="Larimer J."/>
            <person name="McCowen C."/>
            <person name="Montmayeur A."/>
            <person name="Murphy C."/>
            <person name="Neiman D."/>
            <person name="Pearson M."/>
            <person name="Priest M."/>
            <person name="Roberts A."/>
            <person name="Saif S."/>
            <person name="Shea T."/>
            <person name="Sisk P."/>
            <person name="Sykes S."/>
            <person name="Wortman J."/>
            <person name="Nusbaum C."/>
            <person name="Birren B."/>
        </authorList>
    </citation>
    <scope>NUCLEOTIDE SEQUENCE [LARGE SCALE GENOMIC DNA]</scope>
    <source>
        <strain evidence="17 18">YIT 11860</strain>
    </source>
</reference>
<comment type="caution">
    <text evidence="17">The sequence shown here is derived from an EMBL/GenBank/DDBJ whole genome shotgun (WGS) entry which is preliminary data.</text>
</comment>
<keyword evidence="8 16" id="KW-0472">Membrane</keyword>
<evidence type="ECO:0000313" key="17">
    <source>
        <dbReference type="EMBL" id="EJZ62139.1"/>
    </source>
</evidence>
<dbReference type="STRING" id="742726.HMPREF9448_02822"/>
<dbReference type="GeneID" id="77849989"/>
<evidence type="ECO:0000256" key="3">
    <source>
        <dbReference type="ARBA" id="ARBA00022679"/>
    </source>
</evidence>
<dbReference type="Pfam" id="PF01098">
    <property type="entry name" value="FTSW_RODA_SPOVE"/>
    <property type="match status" value="1"/>
</dbReference>
<evidence type="ECO:0000256" key="13">
    <source>
        <dbReference type="ARBA" id="ARBA00041418"/>
    </source>
</evidence>
<evidence type="ECO:0000256" key="16">
    <source>
        <dbReference type="SAM" id="Phobius"/>
    </source>
</evidence>
<keyword evidence="7 16" id="KW-1133">Transmembrane helix</keyword>
<evidence type="ECO:0000256" key="4">
    <source>
        <dbReference type="ARBA" id="ARBA00022692"/>
    </source>
</evidence>
<name>K0X3H8_9BACT</name>
<accession>K0X3H8</accession>
<dbReference type="GO" id="GO:0008360">
    <property type="term" value="P:regulation of cell shape"/>
    <property type="evidence" value="ECO:0007669"/>
    <property type="project" value="UniProtKB-KW"/>
</dbReference>
<evidence type="ECO:0000256" key="12">
    <source>
        <dbReference type="ARBA" id="ARBA00041185"/>
    </source>
</evidence>
<evidence type="ECO:0000256" key="7">
    <source>
        <dbReference type="ARBA" id="ARBA00022989"/>
    </source>
</evidence>
<feature type="transmembrane region" description="Helical" evidence="16">
    <location>
        <begin position="77"/>
        <end position="96"/>
    </location>
</feature>
<keyword evidence="2" id="KW-0328">Glycosyltransferase</keyword>
<dbReference type="HOGENOM" id="CLU_029243_1_0_10"/>
<comment type="subcellular location">
    <subcellularLocation>
        <location evidence="1">Membrane</location>
        <topology evidence="1">Multi-pass membrane protein</topology>
    </subcellularLocation>
</comment>
<feature type="transmembrane region" description="Helical" evidence="16">
    <location>
        <begin position="297"/>
        <end position="324"/>
    </location>
</feature>
<evidence type="ECO:0000256" key="14">
    <source>
        <dbReference type="ARBA" id="ARBA00044770"/>
    </source>
</evidence>
<feature type="transmembrane region" description="Helical" evidence="16">
    <location>
        <begin position="16"/>
        <end position="36"/>
    </location>
</feature>
<dbReference type="GO" id="GO:0032153">
    <property type="term" value="C:cell division site"/>
    <property type="evidence" value="ECO:0007669"/>
    <property type="project" value="TreeGrafter"/>
</dbReference>
<keyword evidence="5" id="KW-0133">Cell shape</keyword>
<dbReference type="EC" id="2.4.99.28" evidence="14"/>
<evidence type="ECO:0000256" key="8">
    <source>
        <dbReference type="ARBA" id="ARBA00023136"/>
    </source>
</evidence>
<evidence type="ECO:0000256" key="10">
    <source>
        <dbReference type="ARBA" id="ARBA00033270"/>
    </source>
</evidence>
<proteinExistence type="inferred from homology"/>
<dbReference type="PATRIC" id="fig|742726.3.peg.2935"/>
<dbReference type="GO" id="GO:0051301">
    <property type="term" value="P:cell division"/>
    <property type="evidence" value="ECO:0007669"/>
    <property type="project" value="InterPro"/>
</dbReference>
<dbReference type="Proteomes" id="UP000006044">
    <property type="component" value="Unassembled WGS sequence"/>
</dbReference>
<dbReference type="AlphaFoldDB" id="K0X3H8"/>
<dbReference type="PANTHER" id="PTHR30474">
    <property type="entry name" value="CELL CYCLE PROTEIN"/>
    <property type="match status" value="1"/>
</dbReference>
<protein>
    <recommendedName>
        <fullName evidence="12">Probable peptidoglycan glycosyltransferase FtsW</fullName>
        <ecNumber evidence="14">2.4.99.28</ecNumber>
    </recommendedName>
    <alternativeName>
        <fullName evidence="13">Cell division protein FtsW</fullName>
    </alternativeName>
    <alternativeName>
        <fullName evidence="10">Cell wall polymerase</fullName>
    </alternativeName>
    <alternativeName>
        <fullName evidence="9">Peptidoglycan polymerase</fullName>
    </alternativeName>
</protein>
<dbReference type="GO" id="GO:0009252">
    <property type="term" value="P:peptidoglycan biosynthetic process"/>
    <property type="evidence" value="ECO:0007669"/>
    <property type="project" value="UniProtKB-KW"/>
</dbReference>
<dbReference type="eggNOG" id="COG0772">
    <property type="taxonomic scope" value="Bacteria"/>
</dbReference>
<feature type="transmembrane region" description="Helical" evidence="16">
    <location>
        <begin position="48"/>
        <end position="65"/>
    </location>
</feature>
<feature type="transmembrane region" description="Helical" evidence="16">
    <location>
        <begin position="381"/>
        <end position="399"/>
    </location>
</feature>
<dbReference type="OrthoDB" id="9812661at2"/>
<evidence type="ECO:0000256" key="5">
    <source>
        <dbReference type="ARBA" id="ARBA00022960"/>
    </source>
</evidence>